<keyword evidence="3" id="KW-1185">Reference proteome</keyword>
<dbReference type="NCBIfam" id="TIGR01444">
    <property type="entry name" value="fkbM_fam"/>
    <property type="match status" value="1"/>
</dbReference>
<dbReference type="Proteomes" id="UP001597101">
    <property type="component" value="Unassembled WGS sequence"/>
</dbReference>
<dbReference type="GO" id="GO:0008168">
    <property type="term" value="F:methyltransferase activity"/>
    <property type="evidence" value="ECO:0007669"/>
    <property type="project" value="UniProtKB-KW"/>
</dbReference>
<comment type="caution">
    <text evidence="2">The sequence shown here is derived from an EMBL/GenBank/DDBJ whole genome shotgun (WGS) entry which is preliminary data.</text>
</comment>
<name>A0ABW3FBN6_9HYPH</name>
<protein>
    <submittedName>
        <fullName evidence="2">FkbM family methyltransferase</fullName>
    </submittedName>
</protein>
<accession>A0ABW3FBN6</accession>
<keyword evidence="2" id="KW-0489">Methyltransferase</keyword>
<keyword evidence="2" id="KW-0808">Transferase</keyword>
<dbReference type="PANTHER" id="PTHR34203:SF15">
    <property type="entry name" value="SLL1173 PROTEIN"/>
    <property type="match status" value="1"/>
</dbReference>
<dbReference type="Gene3D" id="3.40.50.150">
    <property type="entry name" value="Vaccinia Virus protein VP39"/>
    <property type="match status" value="1"/>
</dbReference>
<reference evidence="3" key="1">
    <citation type="journal article" date="2019" name="Int. J. Syst. Evol. Microbiol.">
        <title>The Global Catalogue of Microorganisms (GCM) 10K type strain sequencing project: providing services to taxonomists for standard genome sequencing and annotation.</title>
        <authorList>
            <consortium name="The Broad Institute Genomics Platform"/>
            <consortium name="The Broad Institute Genome Sequencing Center for Infectious Disease"/>
            <person name="Wu L."/>
            <person name="Ma J."/>
        </authorList>
    </citation>
    <scope>NUCLEOTIDE SEQUENCE [LARGE SCALE GENOMIC DNA]</scope>
    <source>
        <strain evidence="3">CCUG 60023</strain>
    </source>
</reference>
<dbReference type="GO" id="GO:0032259">
    <property type="term" value="P:methylation"/>
    <property type="evidence" value="ECO:0007669"/>
    <property type="project" value="UniProtKB-KW"/>
</dbReference>
<dbReference type="InterPro" id="IPR029063">
    <property type="entry name" value="SAM-dependent_MTases_sf"/>
</dbReference>
<dbReference type="EMBL" id="JBHTJV010000002">
    <property type="protein sequence ID" value="MFD0914977.1"/>
    <property type="molecule type" value="Genomic_DNA"/>
</dbReference>
<proteinExistence type="predicted"/>
<gene>
    <name evidence="2" type="ORF">ACFQ14_00995</name>
</gene>
<evidence type="ECO:0000313" key="2">
    <source>
        <dbReference type="EMBL" id="MFD0914977.1"/>
    </source>
</evidence>
<evidence type="ECO:0000313" key="3">
    <source>
        <dbReference type="Proteomes" id="UP001597101"/>
    </source>
</evidence>
<dbReference type="InterPro" id="IPR052514">
    <property type="entry name" value="SAM-dependent_MTase"/>
</dbReference>
<sequence>MIVEPNDLLRGLDTNTSFGAHQSTFSQRLIWRVTDWPALPAGLRRRLRKRYARPVVGPFDVVHEGMKFRLYPAENYCDRVIFGRGRLPEKAEHDALLPYIKPSMVFVDIGANVGSYSAFVGTRAGGDVTLLALEPHPRTHAKLLFNLAANGLPVRHVVNCGVGEERGSLPLWSDGGSNIGHTSMLKEGTSNPAESVTVSVVPLLEILMERHIKAIDVLKIDIEGFEDRALAPFLDQADEDLLPKAVLIETVHRTLWKRDVLAMLGERGYTREFATRENELLVKPSSPSSMLLDD</sequence>
<feature type="domain" description="Methyltransferase FkbM" evidence="1">
    <location>
        <begin position="108"/>
        <end position="249"/>
    </location>
</feature>
<dbReference type="PANTHER" id="PTHR34203">
    <property type="entry name" value="METHYLTRANSFERASE, FKBM FAMILY PROTEIN"/>
    <property type="match status" value="1"/>
</dbReference>
<dbReference type="RefSeq" id="WP_377210829.1">
    <property type="nucleotide sequence ID" value="NZ_JBHTJV010000002.1"/>
</dbReference>
<organism evidence="2 3">
    <name type="scientific">Pseudahrensia aquimaris</name>
    <dbReference type="NCBI Taxonomy" id="744461"/>
    <lineage>
        <taxon>Bacteria</taxon>
        <taxon>Pseudomonadati</taxon>
        <taxon>Pseudomonadota</taxon>
        <taxon>Alphaproteobacteria</taxon>
        <taxon>Hyphomicrobiales</taxon>
        <taxon>Ahrensiaceae</taxon>
        <taxon>Pseudahrensia</taxon>
    </lineage>
</organism>
<dbReference type="InterPro" id="IPR006342">
    <property type="entry name" value="FkbM_mtfrase"/>
</dbReference>
<dbReference type="SUPFAM" id="SSF53335">
    <property type="entry name" value="S-adenosyl-L-methionine-dependent methyltransferases"/>
    <property type="match status" value="1"/>
</dbReference>
<dbReference type="Pfam" id="PF05050">
    <property type="entry name" value="Methyltransf_21"/>
    <property type="match status" value="1"/>
</dbReference>
<evidence type="ECO:0000259" key="1">
    <source>
        <dbReference type="Pfam" id="PF05050"/>
    </source>
</evidence>